<dbReference type="Proteomes" id="UP000176665">
    <property type="component" value="Unassembled WGS sequence"/>
</dbReference>
<evidence type="ECO:0000313" key="2">
    <source>
        <dbReference type="EMBL" id="OGG03386.1"/>
    </source>
</evidence>
<accession>A0A1F5YTG2</accession>
<evidence type="ECO:0000313" key="3">
    <source>
        <dbReference type="Proteomes" id="UP000176665"/>
    </source>
</evidence>
<dbReference type="AlphaFoldDB" id="A0A1F5YTG2"/>
<comment type="caution">
    <text evidence="2">The sequence shown here is derived from an EMBL/GenBank/DDBJ whole genome shotgun (WGS) entry which is preliminary data.</text>
</comment>
<keyword evidence="1" id="KW-1133">Transmembrane helix</keyword>
<protein>
    <recommendedName>
        <fullName evidence="4">Small-conductance mechanosensitive ion channel</fullName>
    </recommendedName>
</protein>
<dbReference type="Gene3D" id="1.10.287.1260">
    <property type="match status" value="1"/>
</dbReference>
<feature type="transmembrane region" description="Helical" evidence="1">
    <location>
        <begin position="182"/>
        <end position="203"/>
    </location>
</feature>
<dbReference type="InterPro" id="IPR008910">
    <property type="entry name" value="MSC_TM_helix"/>
</dbReference>
<feature type="transmembrane region" description="Helical" evidence="1">
    <location>
        <begin position="112"/>
        <end position="135"/>
    </location>
</feature>
<feature type="transmembrane region" description="Helical" evidence="1">
    <location>
        <begin position="156"/>
        <end position="176"/>
    </location>
</feature>
<keyword evidence="1" id="KW-0472">Membrane</keyword>
<sequence>MNFVVDTFSAISNSLIFVASTFLPKFFAGLIILGIGIIIASLIRDFIKIIFRYIRLETWLESAGLAKAKEIQIWPNLLAELARWTTIFIFLISAVETWQIPKVGEVLNQLLLFLPNVFMAVVIGWIGLVVGRFSFDIVRHGIDGVGGKEAVILGNIAKFAIFFFTALIILTQLGVAADLVKILFTGIIAMLSLAFGLSFGLGGQDEARDILKKIRSKIEQQSQYPQKQTYRRKR</sequence>
<gene>
    <name evidence="2" type="ORF">A2W14_07440</name>
</gene>
<feature type="transmembrane region" description="Helical" evidence="1">
    <location>
        <begin position="81"/>
        <end position="100"/>
    </location>
</feature>
<dbReference type="Pfam" id="PF05552">
    <property type="entry name" value="MS_channel_1st_1"/>
    <property type="match status" value="2"/>
</dbReference>
<feature type="transmembrane region" description="Helical" evidence="1">
    <location>
        <begin position="26"/>
        <end position="47"/>
    </location>
</feature>
<keyword evidence="1" id="KW-0812">Transmembrane</keyword>
<name>A0A1F5YTG2_9BACT</name>
<evidence type="ECO:0000256" key="1">
    <source>
        <dbReference type="SAM" id="Phobius"/>
    </source>
</evidence>
<organism evidence="2 3">
    <name type="scientific">Candidatus Gottesmanbacteria bacterium RBG_16_37_8</name>
    <dbReference type="NCBI Taxonomy" id="1798371"/>
    <lineage>
        <taxon>Bacteria</taxon>
        <taxon>Candidatus Gottesmaniibacteriota</taxon>
    </lineage>
</organism>
<dbReference type="STRING" id="1798371.A2W14_07440"/>
<evidence type="ECO:0008006" key="4">
    <source>
        <dbReference type="Google" id="ProtNLM"/>
    </source>
</evidence>
<dbReference type="EMBL" id="MFJA01000027">
    <property type="protein sequence ID" value="OGG03386.1"/>
    <property type="molecule type" value="Genomic_DNA"/>
</dbReference>
<proteinExistence type="predicted"/>
<reference evidence="2 3" key="1">
    <citation type="journal article" date="2016" name="Nat. Commun.">
        <title>Thousands of microbial genomes shed light on interconnected biogeochemical processes in an aquifer system.</title>
        <authorList>
            <person name="Anantharaman K."/>
            <person name="Brown C.T."/>
            <person name="Hug L.A."/>
            <person name="Sharon I."/>
            <person name="Castelle C.J."/>
            <person name="Probst A.J."/>
            <person name="Thomas B.C."/>
            <person name="Singh A."/>
            <person name="Wilkins M.J."/>
            <person name="Karaoz U."/>
            <person name="Brodie E.L."/>
            <person name="Williams K.H."/>
            <person name="Hubbard S.S."/>
            <person name="Banfield J.F."/>
        </authorList>
    </citation>
    <scope>NUCLEOTIDE SEQUENCE [LARGE SCALE GENOMIC DNA]</scope>
</reference>